<evidence type="ECO:0000313" key="2">
    <source>
        <dbReference type="Proteomes" id="UP001642360"/>
    </source>
</evidence>
<dbReference type="Proteomes" id="UP001642360">
    <property type="component" value="Unassembled WGS sequence"/>
</dbReference>
<protein>
    <submittedName>
        <fullName evidence="1">Uncharacterized protein</fullName>
    </submittedName>
</protein>
<dbReference type="AlphaFoldDB" id="A0ABC8V385"/>
<reference evidence="1 2" key="1">
    <citation type="submission" date="2024-02" db="EMBL/GenBank/DDBJ databases">
        <authorList>
            <person name="Vignale AGUSTIN F."/>
            <person name="Sosa J E."/>
            <person name="Modenutti C."/>
        </authorList>
    </citation>
    <scope>NUCLEOTIDE SEQUENCE [LARGE SCALE GENOMIC DNA]</scope>
</reference>
<sequence>MARMGMGDPSPISTKSELEYLRMFVNILGLPVIWLEAPMSVVHFMSAMVLSKVSFGVHQVVEDIVVDLLKRSYCCSCGSNPFTVVPENHVHWR</sequence>
<comment type="caution">
    <text evidence="1">The sequence shown here is derived from an EMBL/GenBank/DDBJ whole genome shotgun (WGS) entry which is preliminary data.</text>
</comment>
<name>A0ABC8V385_9AQUA</name>
<gene>
    <name evidence="1" type="ORF">ILEXP_LOCUS58406</name>
</gene>
<evidence type="ECO:0000313" key="1">
    <source>
        <dbReference type="EMBL" id="CAK9187816.1"/>
    </source>
</evidence>
<accession>A0ABC8V385</accession>
<proteinExistence type="predicted"/>
<organism evidence="1 2">
    <name type="scientific">Ilex paraguariensis</name>
    <name type="common">yerba mate</name>
    <dbReference type="NCBI Taxonomy" id="185542"/>
    <lineage>
        <taxon>Eukaryota</taxon>
        <taxon>Viridiplantae</taxon>
        <taxon>Streptophyta</taxon>
        <taxon>Embryophyta</taxon>
        <taxon>Tracheophyta</taxon>
        <taxon>Spermatophyta</taxon>
        <taxon>Magnoliopsida</taxon>
        <taxon>eudicotyledons</taxon>
        <taxon>Gunneridae</taxon>
        <taxon>Pentapetalae</taxon>
        <taxon>asterids</taxon>
        <taxon>campanulids</taxon>
        <taxon>Aquifoliales</taxon>
        <taxon>Aquifoliaceae</taxon>
        <taxon>Ilex</taxon>
    </lineage>
</organism>
<keyword evidence="2" id="KW-1185">Reference proteome</keyword>
<dbReference type="EMBL" id="CAUOFW020010146">
    <property type="protein sequence ID" value="CAK9187816.1"/>
    <property type="molecule type" value="Genomic_DNA"/>
</dbReference>